<reference evidence="2" key="1">
    <citation type="journal article" date="2020" name="Nat. Commun.">
        <title>Large-scale genome sequencing of mycorrhizal fungi provides insights into the early evolution of symbiotic traits.</title>
        <authorList>
            <person name="Miyauchi S."/>
            <person name="Kiss E."/>
            <person name="Kuo A."/>
            <person name="Drula E."/>
            <person name="Kohler A."/>
            <person name="Sanchez-Garcia M."/>
            <person name="Morin E."/>
            <person name="Andreopoulos B."/>
            <person name="Barry K.W."/>
            <person name="Bonito G."/>
            <person name="Buee M."/>
            <person name="Carver A."/>
            <person name="Chen C."/>
            <person name="Cichocki N."/>
            <person name="Clum A."/>
            <person name="Culley D."/>
            <person name="Crous P.W."/>
            <person name="Fauchery L."/>
            <person name="Girlanda M."/>
            <person name="Hayes R.D."/>
            <person name="Keri Z."/>
            <person name="LaButti K."/>
            <person name="Lipzen A."/>
            <person name="Lombard V."/>
            <person name="Magnuson J."/>
            <person name="Maillard F."/>
            <person name="Murat C."/>
            <person name="Nolan M."/>
            <person name="Ohm R.A."/>
            <person name="Pangilinan J."/>
            <person name="Pereira M.F."/>
            <person name="Perotto S."/>
            <person name="Peter M."/>
            <person name="Pfister S."/>
            <person name="Riley R."/>
            <person name="Sitrit Y."/>
            <person name="Stielow J.B."/>
            <person name="Szollosi G."/>
            <person name="Zifcakova L."/>
            <person name="Stursova M."/>
            <person name="Spatafora J.W."/>
            <person name="Tedersoo L."/>
            <person name="Vaario L.M."/>
            <person name="Yamada A."/>
            <person name="Yan M."/>
            <person name="Wang P."/>
            <person name="Xu J."/>
            <person name="Bruns T."/>
            <person name="Baldrian P."/>
            <person name="Vilgalys R."/>
            <person name="Dunand C."/>
            <person name="Henrissat B."/>
            <person name="Grigoriev I.V."/>
            <person name="Hibbett D."/>
            <person name="Nagy L.G."/>
            <person name="Martin F.M."/>
        </authorList>
    </citation>
    <scope>NUCLEOTIDE SEQUENCE</scope>
    <source>
        <strain evidence="2">UH-Tt-Lm1</strain>
    </source>
</reference>
<dbReference type="EMBL" id="WIUZ02000004">
    <property type="protein sequence ID" value="KAF9787913.1"/>
    <property type="molecule type" value="Genomic_DNA"/>
</dbReference>
<proteinExistence type="predicted"/>
<reference evidence="2" key="2">
    <citation type="submission" date="2020-11" db="EMBL/GenBank/DDBJ databases">
        <authorList>
            <consortium name="DOE Joint Genome Institute"/>
            <person name="Kuo A."/>
            <person name="Miyauchi S."/>
            <person name="Kiss E."/>
            <person name="Drula E."/>
            <person name="Kohler A."/>
            <person name="Sanchez-Garcia M."/>
            <person name="Andreopoulos B."/>
            <person name="Barry K.W."/>
            <person name="Bonito G."/>
            <person name="Buee M."/>
            <person name="Carver A."/>
            <person name="Chen C."/>
            <person name="Cichocki N."/>
            <person name="Clum A."/>
            <person name="Culley D."/>
            <person name="Crous P.W."/>
            <person name="Fauchery L."/>
            <person name="Girlanda M."/>
            <person name="Hayes R."/>
            <person name="Keri Z."/>
            <person name="Labutti K."/>
            <person name="Lipzen A."/>
            <person name="Lombard V."/>
            <person name="Magnuson J."/>
            <person name="Maillard F."/>
            <person name="Morin E."/>
            <person name="Murat C."/>
            <person name="Nolan M."/>
            <person name="Ohm R."/>
            <person name="Pangilinan J."/>
            <person name="Pereira M."/>
            <person name="Perotto S."/>
            <person name="Peter M."/>
            <person name="Riley R."/>
            <person name="Sitrit Y."/>
            <person name="Stielow B."/>
            <person name="Szollosi G."/>
            <person name="Zifcakova L."/>
            <person name="Stursova M."/>
            <person name="Spatafora J.W."/>
            <person name="Tedersoo L."/>
            <person name="Vaario L.-M."/>
            <person name="Yamada A."/>
            <person name="Yan M."/>
            <person name="Wang P."/>
            <person name="Xu J."/>
            <person name="Bruns T."/>
            <person name="Baldrian P."/>
            <person name="Vilgalys R."/>
            <person name="Henrissat B."/>
            <person name="Grigoriev I.V."/>
            <person name="Hibbett D."/>
            <person name="Nagy L.G."/>
            <person name="Martin F.M."/>
        </authorList>
    </citation>
    <scope>NUCLEOTIDE SEQUENCE</scope>
    <source>
        <strain evidence="2">UH-Tt-Lm1</strain>
    </source>
</reference>
<dbReference type="AlphaFoldDB" id="A0A9P6HIK8"/>
<keyword evidence="3" id="KW-1185">Reference proteome</keyword>
<organism evidence="2 3">
    <name type="scientific">Thelephora terrestris</name>
    <dbReference type="NCBI Taxonomy" id="56493"/>
    <lineage>
        <taxon>Eukaryota</taxon>
        <taxon>Fungi</taxon>
        <taxon>Dikarya</taxon>
        <taxon>Basidiomycota</taxon>
        <taxon>Agaricomycotina</taxon>
        <taxon>Agaricomycetes</taxon>
        <taxon>Thelephorales</taxon>
        <taxon>Thelephoraceae</taxon>
        <taxon>Thelephora</taxon>
    </lineage>
</organism>
<gene>
    <name evidence="2" type="ORF">BJ322DRAFT_1045960</name>
</gene>
<name>A0A9P6HIK8_9AGAM</name>
<feature type="signal peptide" evidence="1">
    <location>
        <begin position="1"/>
        <end position="22"/>
    </location>
</feature>
<feature type="chain" id="PRO_5040281593" description="Secreted protein" evidence="1">
    <location>
        <begin position="23"/>
        <end position="79"/>
    </location>
</feature>
<comment type="caution">
    <text evidence="2">The sequence shown here is derived from an EMBL/GenBank/DDBJ whole genome shotgun (WGS) entry which is preliminary data.</text>
</comment>
<evidence type="ECO:0000313" key="2">
    <source>
        <dbReference type="EMBL" id="KAF9787913.1"/>
    </source>
</evidence>
<evidence type="ECO:0008006" key="4">
    <source>
        <dbReference type="Google" id="ProtNLM"/>
    </source>
</evidence>
<dbReference type="Proteomes" id="UP000736335">
    <property type="component" value="Unassembled WGS sequence"/>
</dbReference>
<sequence>MLALNLHLILTLLFAGMGGFMAFQSLQNIVRIYHCTAIESFICALWSPISTRPAPTPCLWSDISSSASAKLAAESLPEN</sequence>
<keyword evidence="1" id="KW-0732">Signal</keyword>
<protein>
    <recommendedName>
        <fullName evidence="4">Secreted protein</fullName>
    </recommendedName>
</protein>
<evidence type="ECO:0000313" key="3">
    <source>
        <dbReference type="Proteomes" id="UP000736335"/>
    </source>
</evidence>
<evidence type="ECO:0000256" key="1">
    <source>
        <dbReference type="SAM" id="SignalP"/>
    </source>
</evidence>
<accession>A0A9P6HIK8</accession>